<evidence type="ECO:0000259" key="2">
    <source>
        <dbReference type="SMART" id="SM00479"/>
    </source>
</evidence>
<dbReference type="Gene3D" id="3.30.420.10">
    <property type="entry name" value="Ribonuclease H-like superfamily/Ribonuclease H"/>
    <property type="match status" value="1"/>
</dbReference>
<proteinExistence type="predicted"/>
<dbReference type="SMART" id="SM00479">
    <property type="entry name" value="EXOIII"/>
    <property type="match status" value="1"/>
</dbReference>
<sequence length="233" mass="26679">MIRSYVSIDLETTGLNPKLDKIIEIGAVKVVDGQVQDTFWAFVNPGRRLGEKITALTGIRDEMLQDALQIGEVAPSLFSFLEDYPLLGHRVLFDFSFLKKAAVDQRLSFEKKGIDTLKIAKKYLGELEHRNLDYLCSYYGIAHEAHRALGDAQAASALYERLVRQFYDPQEEVFCPFVLQYQAKRDTPAAKSQKERLYSLIERHKLMVDVDVEKLTRSEASRLTDKILARYGR</sequence>
<dbReference type="NCBIfam" id="TIGR00573">
    <property type="entry name" value="dnaq"/>
    <property type="match status" value="1"/>
</dbReference>
<dbReference type="GO" id="GO:0005829">
    <property type="term" value="C:cytosol"/>
    <property type="evidence" value="ECO:0007669"/>
    <property type="project" value="TreeGrafter"/>
</dbReference>
<dbReference type="CDD" id="cd06127">
    <property type="entry name" value="DEDDh"/>
    <property type="match status" value="1"/>
</dbReference>
<evidence type="ECO:0000313" key="3">
    <source>
        <dbReference type="EMBL" id="HIW81607.1"/>
    </source>
</evidence>
<dbReference type="PANTHER" id="PTHR30231">
    <property type="entry name" value="DNA POLYMERASE III SUBUNIT EPSILON"/>
    <property type="match status" value="1"/>
</dbReference>
<dbReference type="RefSeq" id="WP_318704321.1">
    <property type="nucleotide sequence ID" value="NZ_CALWMU010000014.1"/>
</dbReference>
<reference evidence="3" key="2">
    <citation type="submission" date="2021-04" db="EMBL/GenBank/DDBJ databases">
        <authorList>
            <person name="Gilroy R."/>
        </authorList>
    </citation>
    <scope>NUCLEOTIDE SEQUENCE</scope>
    <source>
        <strain evidence="3">CHK195-6426</strain>
    </source>
</reference>
<dbReference type="GO" id="GO:0045004">
    <property type="term" value="P:DNA replication proofreading"/>
    <property type="evidence" value="ECO:0007669"/>
    <property type="project" value="TreeGrafter"/>
</dbReference>
<dbReference type="AlphaFoldDB" id="A0A9D1R7P3"/>
<reference evidence="3" key="1">
    <citation type="journal article" date="2021" name="PeerJ">
        <title>Extensive microbial diversity within the chicken gut microbiome revealed by metagenomics and culture.</title>
        <authorList>
            <person name="Gilroy R."/>
            <person name="Ravi A."/>
            <person name="Getino M."/>
            <person name="Pursley I."/>
            <person name="Horton D.L."/>
            <person name="Alikhan N.F."/>
            <person name="Baker D."/>
            <person name="Gharbi K."/>
            <person name="Hall N."/>
            <person name="Watson M."/>
            <person name="Adriaenssens E.M."/>
            <person name="Foster-Nyarko E."/>
            <person name="Jarju S."/>
            <person name="Secka A."/>
            <person name="Antonio M."/>
            <person name="Oren A."/>
            <person name="Chaudhuri R.R."/>
            <person name="La Ragione R."/>
            <person name="Hildebrand F."/>
            <person name="Pallen M.J."/>
        </authorList>
    </citation>
    <scope>NUCLEOTIDE SEQUENCE</scope>
    <source>
        <strain evidence="3">CHK195-6426</strain>
    </source>
</reference>
<dbReference type="InterPro" id="IPR006054">
    <property type="entry name" value="DnaQ"/>
</dbReference>
<evidence type="ECO:0000256" key="1">
    <source>
        <dbReference type="ARBA" id="ARBA00022839"/>
    </source>
</evidence>
<keyword evidence="1 3" id="KW-0269">Exonuclease</keyword>
<feature type="domain" description="Exonuclease" evidence="2">
    <location>
        <begin position="4"/>
        <end position="168"/>
    </location>
</feature>
<keyword evidence="1 3" id="KW-0540">Nuclease</keyword>
<dbReference type="PANTHER" id="PTHR30231:SF41">
    <property type="entry name" value="DNA POLYMERASE III SUBUNIT EPSILON"/>
    <property type="match status" value="1"/>
</dbReference>
<dbReference type="GO" id="GO:0008408">
    <property type="term" value="F:3'-5' exonuclease activity"/>
    <property type="evidence" value="ECO:0007669"/>
    <property type="project" value="TreeGrafter"/>
</dbReference>
<dbReference type="Pfam" id="PF00929">
    <property type="entry name" value="RNase_T"/>
    <property type="match status" value="1"/>
</dbReference>
<dbReference type="FunFam" id="3.30.420.10:FF:000045">
    <property type="entry name" value="3'-5' exonuclease DinG"/>
    <property type="match status" value="1"/>
</dbReference>
<evidence type="ECO:0000313" key="4">
    <source>
        <dbReference type="Proteomes" id="UP000824265"/>
    </source>
</evidence>
<gene>
    <name evidence="3" type="ORF">H9742_08840</name>
</gene>
<dbReference type="InterPro" id="IPR036397">
    <property type="entry name" value="RNaseH_sf"/>
</dbReference>
<dbReference type="GO" id="GO:0003887">
    <property type="term" value="F:DNA-directed DNA polymerase activity"/>
    <property type="evidence" value="ECO:0007669"/>
    <property type="project" value="InterPro"/>
</dbReference>
<accession>A0A9D1R7P3</accession>
<name>A0A9D1R7P3_9FIRM</name>
<comment type="caution">
    <text evidence="3">The sequence shown here is derived from an EMBL/GenBank/DDBJ whole genome shotgun (WGS) entry which is preliminary data.</text>
</comment>
<dbReference type="Proteomes" id="UP000824265">
    <property type="component" value="Unassembled WGS sequence"/>
</dbReference>
<dbReference type="InterPro" id="IPR013520">
    <property type="entry name" value="Ribonucl_H"/>
</dbReference>
<dbReference type="SUPFAM" id="SSF53098">
    <property type="entry name" value="Ribonuclease H-like"/>
    <property type="match status" value="1"/>
</dbReference>
<dbReference type="InterPro" id="IPR012337">
    <property type="entry name" value="RNaseH-like_sf"/>
</dbReference>
<organism evidence="3 4">
    <name type="scientific">Candidatus Acetatifactor stercoripullorum</name>
    <dbReference type="NCBI Taxonomy" id="2838414"/>
    <lineage>
        <taxon>Bacteria</taxon>
        <taxon>Bacillati</taxon>
        <taxon>Bacillota</taxon>
        <taxon>Clostridia</taxon>
        <taxon>Lachnospirales</taxon>
        <taxon>Lachnospiraceae</taxon>
        <taxon>Acetatifactor</taxon>
    </lineage>
</organism>
<dbReference type="EMBL" id="DXGH01000049">
    <property type="protein sequence ID" value="HIW81607.1"/>
    <property type="molecule type" value="Genomic_DNA"/>
</dbReference>
<keyword evidence="1 3" id="KW-0378">Hydrolase</keyword>
<dbReference type="GO" id="GO:0003677">
    <property type="term" value="F:DNA binding"/>
    <property type="evidence" value="ECO:0007669"/>
    <property type="project" value="InterPro"/>
</dbReference>
<protein>
    <submittedName>
        <fullName evidence="3">3'-5' exonuclease</fullName>
    </submittedName>
</protein>